<gene>
    <name evidence="1" type="ORF">CSKR_101793</name>
</gene>
<dbReference type="EMBL" id="NIRI02000056">
    <property type="protein sequence ID" value="KAG5444524.1"/>
    <property type="molecule type" value="Genomic_DNA"/>
</dbReference>
<dbReference type="InParanoid" id="A0A419QBZ8"/>
<dbReference type="Proteomes" id="UP000286415">
    <property type="component" value="Unassembled WGS sequence"/>
</dbReference>
<organism evidence="1 2">
    <name type="scientific">Clonorchis sinensis</name>
    <name type="common">Chinese liver fluke</name>
    <dbReference type="NCBI Taxonomy" id="79923"/>
    <lineage>
        <taxon>Eukaryota</taxon>
        <taxon>Metazoa</taxon>
        <taxon>Spiralia</taxon>
        <taxon>Lophotrochozoa</taxon>
        <taxon>Platyhelminthes</taxon>
        <taxon>Trematoda</taxon>
        <taxon>Digenea</taxon>
        <taxon>Opisthorchiida</taxon>
        <taxon>Opisthorchiata</taxon>
        <taxon>Opisthorchiidae</taxon>
        <taxon>Clonorchis</taxon>
    </lineage>
</organism>
<dbReference type="AlphaFoldDB" id="A0A419QBZ8"/>
<comment type="caution">
    <text evidence="1">The sequence shown here is derived from an EMBL/GenBank/DDBJ whole genome shotgun (WGS) entry which is preliminary data.</text>
</comment>
<reference evidence="1 2" key="2">
    <citation type="journal article" date="2021" name="Genomics">
        <title>High-quality reference genome for Clonorchis sinensis.</title>
        <authorList>
            <person name="Young N.D."/>
            <person name="Stroehlein A.J."/>
            <person name="Kinkar L."/>
            <person name="Wang T."/>
            <person name="Sohn W.M."/>
            <person name="Chang B.C.H."/>
            <person name="Kaur P."/>
            <person name="Weisz D."/>
            <person name="Dudchenko O."/>
            <person name="Aiden E.L."/>
            <person name="Korhonen P.K."/>
            <person name="Gasser R.B."/>
        </authorList>
    </citation>
    <scope>NUCLEOTIDE SEQUENCE [LARGE SCALE GENOMIC DNA]</scope>
    <source>
        <strain evidence="1">Cs-k2</strain>
    </source>
</reference>
<proteinExistence type="predicted"/>
<accession>A0A419QBZ8</accession>
<keyword evidence="2" id="KW-1185">Reference proteome</keyword>
<protein>
    <submittedName>
        <fullName evidence="1">Uncharacterized protein</fullName>
    </submittedName>
</protein>
<name>A0A419QBZ8_CLOSI</name>
<reference evidence="1 2" key="1">
    <citation type="journal article" date="2018" name="Biotechnol. Adv.">
        <title>Improved genomic resources and new bioinformatic workflow for the carcinogenic parasite Clonorchis sinensis: Biotechnological implications.</title>
        <authorList>
            <person name="Wang D."/>
            <person name="Korhonen P.K."/>
            <person name="Gasser R.B."/>
            <person name="Young N.D."/>
        </authorList>
    </citation>
    <scope>NUCLEOTIDE SEQUENCE [LARGE SCALE GENOMIC DNA]</scope>
    <source>
        <strain evidence="1">Cs-k2</strain>
    </source>
</reference>
<evidence type="ECO:0000313" key="1">
    <source>
        <dbReference type="EMBL" id="KAG5444524.1"/>
    </source>
</evidence>
<evidence type="ECO:0000313" key="2">
    <source>
        <dbReference type="Proteomes" id="UP000286415"/>
    </source>
</evidence>
<sequence>MDKSDHTDKMNTILSDESKFKKTKLSLNGLGHRQDSAVSSGDHVQKFCFIVFHMDNFNTVDNEPQPFLYFLLIKQIMVLNINHLDRTAVCLNTGVTVDTTDVASCLNINGKAGTHLKTGVPEGNCLENWSSLRLEKLLPSRTGSENFLPNTYSACNEIPGQCTRERICKTLETDRRNTTCVQHANVAVYECNQLYTCLVRVCLWSEIEDGQYYIEILTVDELIGRSDPMKEQPKLEEQLVLASYRIGAEILASLIEDNLSHLSEEYSEASGTLSRWALALVISITTLGFLVALTVLLLLIYRRYRFSYQTSDPQLSSAADLM</sequence>
<dbReference type="OrthoDB" id="10431222at2759"/>